<dbReference type="AlphaFoldDB" id="A0A653DZ28"/>
<reference evidence="4" key="1">
    <citation type="submission" date="2019-02" db="EMBL/GenBank/DDBJ databases">
        <authorList>
            <consortium name="Genoscope - CEA"/>
            <person name="William W."/>
        </authorList>
    </citation>
    <scope>NUCLEOTIDE SEQUENCE [LARGE SCALE GENOMIC DNA]</scope>
    <source>
        <strain evidence="4">YSy11</strain>
    </source>
</reference>
<evidence type="ECO:0000259" key="3">
    <source>
        <dbReference type="Pfam" id="PF13511"/>
    </source>
</evidence>
<feature type="signal peptide" evidence="2">
    <location>
        <begin position="1"/>
        <end position="20"/>
    </location>
</feature>
<keyword evidence="2" id="KW-0732">Signal</keyword>
<keyword evidence="4" id="KW-0808">Transferase</keyword>
<accession>A0A653DZ28</accession>
<sequence length="147" mass="16210">MRHVFLTSTLLLIMSTSAMASQVYKWVDAQGMTHFGAQPPAGQQATTIDTDTPTSAPVQAPEKPEVPTFDSIANPEQAEIDKKVKAEVAAKAAERKQYCTEVRTSLAQLENNPRLRAEIDGEVRRLGEDERQQRIAEAKKAISENCN</sequence>
<evidence type="ECO:0000256" key="2">
    <source>
        <dbReference type="SAM" id="SignalP"/>
    </source>
</evidence>
<feature type="compositionally biased region" description="Polar residues" evidence="1">
    <location>
        <begin position="41"/>
        <end position="57"/>
    </location>
</feature>
<dbReference type="GO" id="GO:0016740">
    <property type="term" value="F:transferase activity"/>
    <property type="evidence" value="ECO:0007669"/>
    <property type="project" value="UniProtKB-KW"/>
</dbReference>
<protein>
    <submittedName>
        <fullName evidence="4">Glycosyltransferase</fullName>
    </submittedName>
</protein>
<name>A0A653DZ28_9PSED</name>
<dbReference type="Pfam" id="PF13511">
    <property type="entry name" value="DUF4124"/>
    <property type="match status" value="1"/>
</dbReference>
<gene>
    <name evidence="4" type="ORF">PMYSY11_0690</name>
</gene>
<feature type="domain" description="DUF4124" evidence="3">
    <location>
        <begin position="10"/>
        <end position="62"/>
    </location>
</feature>
<proteinExistence type="predicted"/>
<dbReference type="InterPro" id="IPR025392">
    <property type="entry name" value="DUF4124"/>
</dbReference>
<evidence type="ECO:0000256" key="1">
    <source>
        <dbReference type="SAM" id="MobiDB-lite"/>
    </source>
</evidence>
<feature type="chain" id="PRO_5024866827" evidence="2">
    <location>
        <begin position="21"/>
        <end position="147"/>
    </location>
</feature>
<dbReference type="EMBL" id="LR215729">
    <property type="protein sequence ID" value="VEV95737.1"/>
    <property type="molecule type" value="Genomic_DNA"/>
</dbReference>
<feature type="region of interest" description="Disordered" evidence="1">
    <location>
        <begin position="38"/>
        <end position="70"/>
    </location>
</feature>
<organism evidence="4">
    <name type="scientific">Pseudomonas marincola</name>
    <dbReference type="NCBI Taxonomy" id="437900"/>
    <lineage>
        <taxon>Bacteria</taxon>
        <taxon>Pseudomonadati</taxon>
        <taxon>Pseudomonadota</taxon>
        <taxon>Gammaproteobacteria</taxon>
        <taxon>Pseudomonadales</taxon>
        <taxon>Pseudomonadaceae</taxon>
        <taxon>Pseudomonas</taxon>
    </lineage>
</organism>
<dbReference type="RefSeq" id="WP_150547574.1">
    <property type="nucleotide sequence ID" value="NZ_LR215729.2"/>
</dbReference>
<evidence type="ECO:0000313" key="4">
    <source>
        <dbReference type="EMBL" id="VEV95737.1"/>
    </source>
</evidence>